<organism evidence="1 2">
    <name type="scientific">Anas platyrhynchos</name>
    <name type="common">Mallard</name>
    <name type="synonym">Anas boschas</name>
    <dbReference type="NCBI Taxonomy" id="8839"/>
    <lineage>
        <taxon>Eukaryota</taxon>
        <taxon>Metazoa</taxon>
        <taxon>Chordata</taxon>
        <taxon>Craniata</taxon>
        <taxon>Vertebrata</taxon>
        <taxon>Euteleostomi</taxon>
        <taxon>Archelosauria</taxon>
        <taxon>Archosauria</taxon>
        <taxon>Dinosauria</taxon>
        <taxon>Saurischia</taxon>
        <taxon>Theropoda</taxon>
        <taxon>Coelurosauria</taxon>
        <taxon>Aves</taxon>
        <taxon>Neognathae</taxon>
        <taxon>Galloanserae</taxon>
        <taxon>Anseriformes</taxon>
        <taxon>Anatidae</taxon>
        <taxon>Anatinae</taxon>
        <taxon>Anas</taxon>
    </lineage>
</organism>
<proteinExistence type="predicted"/>
<name>R0LDX3_ANAPL</name>
<reference evidence="2" key="1">
    <citation type="journal article" date="2013" name="Nat. Genet.">
        <title>The duck genome and transcriptome provide insight into an avian influenza virus reservoir species.</title>
        <authorList>
            <person name="Huang Y."/>
            <person name="Li Y."/>
            <person name="Burt D.W."/>
            <person name="Chen H."/>
            <person name="Zhang Y."/>
            <person name="Qian W."/>
            <person name="Kim H."/>
            <person name="Gan S."/>
            <person name="Zhao Y."/>
            <person name="Li J."/>
            <person name="Yi K."/>
            <person name="Feng H."/>
            <person name="Zhu P."/>
            <person name="Li B."/>
            <person name="Liu Q."/>
            <person name="Fairley S."/>
            <person name="Magor K.E."/>
            <person name="Du Z."/>
            <person name="Hu X."/>
            <person name="Goodman L."/>
            <person name="Tafer H."/>
            <person name="Vignal A."/>
            <person name="Lee T."/>
            <person name="Kim K.W."/>
            <person name="Sheng Z."/>
            <person name="An Y."/>
            <person name="Searle S."/>
            <person name="Herrero J."/>
            <person name="Groenen M.A."/>
            <person name="Crooijmans R.P."/>
            <person name="Faraut T."/>
            <person name="Cai Q."/>
            <person name="Webster R.G."/>
            <person name="Aldridge J.R."/>
            <person name="Warren W.C."/>
            <person name="Bartschat S."/>
            <person name="Kehr S."/>
            <person name="Marz M."/>
            <person name="Stadler P.F."/>
            <person name="Smith J."/>
            <person name="Kraus R.H."/>
            <person name="Zhao Y."/>
            <person name="Ren L."/>
            <person name="Fei J."/>
            <person name="Morisson M."/>
            <person name="Kaiser P."/>
            <person name="Griffin D.K."/>
            <person name="Rao M."/>
            <person name="Pitel F."/>
            <person name="Wang J."/>
            <person name="Li N."/>
        </authorList>
    </citation>
    <scope>NUCLEOTIDE SEQUENCE [LARGE SCALE GENOMIC DNA]</scope>
</reference>
<keyword evidence="2" id="KW-1185">Reference proteome</keyword>
<sequence length="112" mass="12389">MVVLCSVGIRRYAKQQKNLEFEDKRKSPKRRRAPSKADQLGLRGAFPQLLRYDVKVSDVSKLVVQVVTFWSFWGVFGYQGNFLGPGHCSAGTTAALKGTVRAMRGTGTVPLT</sequence>
<dbReference type="EMBL" id="KB742833">
    <property type="protein sequence ID" value="EOB03844.1"/>
    <property type="molecule type" value="Genomic_DNA"/>
</dbReference>
<protein>
    <submittedName>
        <fullName evidence="1">Uncharacterized protein</fullName>
    </submittedName>
</protein>
<evidence type="ECO:0000313" key="2">
    <source>
        <dbReference type="Proteomes" id="UP000296049"/>
    </source>
</evidence>
<evidence type="ECO:0000313" key="1">
    <source>
        <dbReference type="EMBL" id="EOB03844.1"/>
    </source>
</evidence>
<gene>
    <name evidence="1" type="ORF">Anapl_00038</name>
</gene>
<dbReference type="Proteomes" id="UP000296049">
    <property type="component" value="Unassembled WGS sequence"/>
</dbReference>
<accession>R0LDX3</accession>
<dbReference type="AlphaFoldDB" id="R0LDX3"/>